<comment type="caution">
    <text evidence="1">The sequence shown here is derived from an EMBL/GenBank/DDBJ whole genome shotgun (WGS) entry which is preliminary data.</text>
</comment>
<protein>
    <submittedName>
        <fullName evidence="1">Uncharacterized protein</fullName>
    </submittedName>
</protein>
<dbReference type="EMBL" id="JAVREQ010000022">
    <property type="protein sequence ID" value="MDT0381396.1"/>
    <property type="molecule type" value="Genomic_DNA"/>
</dbReference>
<gene>
    <name evidence="1" type="ORF">RM572_21800</name>
</gene>
<organism evidence="1 2">
    <name type="scientific">Streptomyces hazeniae</name>
    <dbReference type="NCBI Taxonomy" id="3075538"/>
    <lineage>
        <taxon>Bacteria</taxon>
        <taxon>Bacillati</taxon>
        <taxon>Actinomycetota</taxon>
        <taxon>Actinomycetes</taxon>
        <taxon>Kitasatosporales</taxon>
        <taxon>Streptomycetaceae</taxon>
        <taxon>Streptomyces</taxon>
    </lineage>
</organism>
<name>A0ABU2NXQ1_9ACTN</name>
<reference evidence="2" key="1">
    <citation type="submission" date="2023-07" db="EMBL/GenBank/DDBJ databases">
        <title>30 novel species of actinomycetes from the DSMZ collection.</title>
        <authorList>
            <person name="Nouioui I."/>
        </authorList>
    </citation>
    <scope>NUCLEOTIDE SEQUENCE [LARGE SCALE GENOMIC DNA]</scope>
    <source>
        <strain evidence="2">DSM 42041</strain>
    </source>
</reference>
<accession>A0ABU2NXQ1</accession>
<proteinExistence type="predicted"/>
<sequence length="104" mass="11279">MTAPAAVQPALGDANTLPSGCYWSTDPDDGLLLIPGCMARVQDPDADCTCATLAARLARVEEELREEREKAAYARRWYAAVAEALDAHPAGREIRTDAHRRAGR</sequence>
<keyword evidence="2" id="KW-1185">Reference proteome</keyword>
<dbReference type="Proteomes" id="UP001183414">
    <property type="component" value="Unassembled WGS sequence"/>
</dbReference>
<dbReference type="RefSeq" id="WP_311675087.1">
    <property type="nucleotide sequence ID" value="NZ_JAVREQ010000022.1"/>
</dbReference>
<evidence type="ECO:0000313" key="1">
    <source>
        <dbReference type="EMBL" id="MDT0381396.1"/>
    </source>
</evidence>
<evidence type="ECO:0000313" key="2">
    <source>
        <dbReference type="Proteomes" id="UP001183414"/>
    </source>
</evidence>